<dbReference type="STRING" id="857340.A0A086T9D6"/>
<keyword evidence="2 5" id="KW-0808">Transferase</keyword>
<dbReference type="EMBL" id="JPKY01000024">
    <property type="protein sequence ID" value="KFH45968.1"/>
    <property type="molecule type" value="Genomic_DNA"/>
</dbReference>
<dbReference type="InterPro" id="IPR016461">
    <property type="entry name" value="COMT-like"/>
</dbReference>
<name>A0A086T9D6_HAPC1</name>
<evidence type="ECO:0000313" key="5">
    <source>
        <dbReference type="EMBL" id="KFH45968.1"/>
    </source>
</evidence>
<dbReference type="InterPro" id="IPR001077">
    <property type="entry name" value="COMT_C"/>
</dbReference>
<sequence>MAQPQVTLTSLAAQISDLTQQFTKFLGDNGIQQPSFAVDSPTSYSGLTSESFLLRQKLIDAINDMWILTQGPSESIFNYCHNTMPDQAALSMLNHFDFWSAVPLEGSASYEDIARHTKLPTEVVRRVLEHSTTLRLFTKSEKAFHVEHTSRSAALAKSSGLRALVSTLLDDAGPPLTVMNETLRRYCLGKTELTTEMSETALALFHSGGIFGGKYATSWDFIENDGEGPRKGWRQRTFVEFMRYIREMFHLESVILGSYDWKNAGAATVVDIGGSGGHDGVILAQKFPDLNIVVQDLPEAGVPFEKNTPAELKSRVSFMAHDFFNPQPVSADIYMLKLILHDWPDKESVRILQGLVPAMRPGSKVLFIDYVGKQSNPDDLPRSIQQMGTATDLRMLALFNAEERPVKAWKEIFRAADERFEITRVEANPLTFYVVIEAVWRG</sequence>
<dbReference type="SUPFAM" id="SSF53335">
    <property type="entry name" value="S-adenosyl-L-methionine-dependent methyltransferases"/>
    <property type="match status" value="1"/>
</dbReference>
<dbReference type="GO" id="GO:0008171">
    <property type="term" value="F:O-methyltransferase activity"/>
    <property type="evidence" value="ECO:0007669"/>
    <property type="project" value="InterPro"/>
</dbReference>
<dbReference type="InterPro" id="IPR029063">
    <property type="entry name" value="SAM-dependent_MTases_sf"/>
</dbReference>
<reference evidence="6" key="1">
    <citation type="journal article" date="2014" name="Genome Announc.">
        <title>Genome sequence and annotation of Acremonium chrysogenum, producer of the beta-lactam antibiotic cephalosporin C.</title>
        <authorList>
            <person name="Terfehr D."/>
            <person name="Dahlmann T.A."/>
            <person name="Specht T."/>
            <person name="Zadra I."/>
            <person name="Kuernsteiner H."/>
            <person name="Kueck U."/>
        </authorList>
    </citation>
    <scope>NUCLEOTIDE SEQUENCE [LARGE SCALE GENOMIC DNA]</scope>
    <source>
        <strain evidence="6">ATCC 11550 / CBS 779.69 / DSM 880 / IAM 14645 / JCM 23072 / IMI 49137</strain>
    </source>
</reference>
<keyword evidence="3" id="KW-0949">S-adenosyl-L-methionine</keyword>
<evidence type="ECO:0000256" key="1">
    <source>
        <dbReference type="ARBA" id="ARBA00022603"/>
    </source>
</evidence>
<keyword evidence="1 5" id="KW-0489">Methyltransferase</keyword>
<organism evidence="5 6">
    <name type="scientific">Hapsidospora chrysogenum (strain ATCC 11550 / CBS 779.69 / DSM 880 / IAM 14645 / JCM 23072 / IMI 49137)</name>
    <name type="common">Acremonium chrysogenum</name>
    <dbReference type="NCBI Taxonomy" id="857340"/>
    <lineage>
        <taxon>Eukaryota</taxon>
        <taxon>Fungi</taxon>
        <taxon>Dikarya</taxon>
        <taxon>Ascomycota</taxon>
        <taxon>Pezizomycotina</taxon>
        <taxon>Sordariomycetes</taxon>
        <taxon>Hypocreomycetidae</taxon>
        <taxon>Hypocreales</taxon>
        <taxon>Bionectriaceae</taxon>
        <taxon>Hapsidospora</taxon>
    </lineage>
</organism>
<dbReference type="Proteomes" id="UP000029964">
    <property type="component" value="Unassembled WGS sequence"/>
</dbReference>
<dbReference type="OrthoDB" id="1606438at2759"/>
<proteinExistence type="predicted"/>
<dbReference type="GO" id="GO:0032259">
    <property type="term" value="P:methylation"/>
    <property type="evidence" value="ECO:0007669"/>
    <property type="project" value="UniProtKB-KW"/>
</dbReference>
<comment type="caution">
    <text evidence="5">The sequence shown here is derived from an EMBL/GenBank/DDBJ whole genome shotgun (WGS) entry which is preliminary data.</text>
</comment>
<dbReference type="PANTHER" id="PTHR43712">
    <property type="entry name" value="PUTATIVE (AFU_ORTHOLOGUE AFUA_4G14580)-RELATED"/>
    <property type="match status" value="1"/>
</dbReference>
<gene>
    <name evidence="5" type="ORF">ACRE_031210</name>
</gene>
<dbReference type="AlphaFoldDB" id="A0A086T9D6"/>
<dbReference type="Pfam" id="PF00891">
    <property type="entry name" value="Methyltransf_2"/>
    <property type="match status" value="1"/>
</dbReference>
<evidence type="ECO:0000256" key="3">
    <source>
        <dbReference type="ARBA" id="ARBA00022691"/>
    </source>
</evidence>
<dbReference type="HOGENOM" id="CLU_005533_1_4_1"/>
<dbReference type="PROSITE" id="PS51683">
    <property type="entry name" value="SAM_OMT_II"/>
    <property type="match status" value="1"/>
</dbReference>
<dbReference type="Gene3D" id="3.40.50.150">
    <property type="entry name" value="Vaccinia Virus protein VP39"/>
    <property type="match status" value="1"/>
</dbReference>
<evidence type="ECO:0000256" key="2">
    <source>
        <dbReference type="ARBA" id="ARBA00022679"/>
    </source>
</evidence>
<accession>A0A086T9D6</accession>
<protein>
    <submittedName>
        <fullName evidence="5">6-hydroxytryprostatin B O-methyltransferase-like protein</fullName>
    </submittedName>
</protein>
<evidence type="ECO:0000259" key="4">
    <source>
        <dbReference type="Pfam" id="PF00891"/>
    </source>
</evidence>
<feature type="domain" description="O-methyltransferase C-terminal" evidence="4">
    <location>
        <begin position="241"/>
        <end position="416"/>
    </location>
</feature>
<keyword evidence="6" id="KW-1185">Reference proteome</keyword>
<dbReference type="PANTHER" id="PTHR43712:SF12">
    <property type="entry name" value="STERIGMATOCYSTIN 8-O-METHYLTRANSFERASE"/>
    <property type="match status" value="1"/>
</dbReference>
<evidence type="ECO:0000313" key="6">
    <source>
        <dbReference type="Proteomes" id="UP000029964"/>
    </source>
</evidence>